<name>A0A0G4IBC3_9ALVE</name>
<evidence type="ECO:0000313" key="1">
    <source>
        <dbReference type="EMBL" id="CEM54352.1"/>
    </source>
</evidence>
<dbReference type="PhylomeDB" id="A0A0G4IBC3"/>
<accession>A0A0G4IBC3</accession>
<dbReference type="AlphaFoldDB" id="A0A0G4IBC3"/>
<dbReference type="VEuPathDB" id="CryptoDB:Cvel_12707"/>
<gene>
    <name evidence="1" type="ORF">Cvel_12707</name>
</gene>
<organism evidence="1">
    <name type="scientific">Chromera velia CCMP2878</name>
    <dbReference type="NCBI Taxonomy" id="1169474"/>
    <lineage>
        <taxon>Eukaryota</taxon>
        <taxon>Sar</taxon>
        <taxon>Alveolata</taxon>
        <taxon>Colpodellida</taxon>
        <taxon>Chromeraceae</taxon>
        <taxon>Chromera</taxon>
    </lineage>
</organism>
<sequence>MRRLQLLGIVVAIPILMIEKYWLEPLWAIFLKPVLKIISIAANVLIKAVDKECLQRLVWESCLTAAAGIKEVAQRVSGIASSRGSSALMGRMEGDGGWWRRGKDKKEEIEAERRGEWFHLGAVWGGDEEGEEERQTCQEVLQAEIAIGYKELDNASELLGMVDGALASEDMRNVAVYIEQAEEAVRRVRELIEEELPHPNVDFDMRDTGYQAVEALRRKQL</sequence>
<dbReference type="EMBL" id="CDMZ01005780">
    <property type="protein sequence ID" value="CEM54352.1"/>
    <property type="molecule type" value="Genomic_DNA"/>
</dbReference>
<reference evidence="1" key="1">
    <citation type="submission" date="2014-11" db="EMBL/GenBank/DDBJ databases">
        <authorList>
            <person name="Otto D Thomas"/>
            <person name="Naeem Raeece"/>
        </authorList>
    </citation>
    <scope>NUCLEOTIDE SEQUENCE</scope>
</reference>
<protein>
    <submittedName>
        <fullName evidence="1">Uncharacterized protein</fullName>
    </submittedName>
</protein>
<proteinExistence type="predicted"/>